<dbReference type="InterPro" id="IPR001404">
    <property type="entry name" value="Hsp90_fam"/>
</dbReference>
<comment type="similarity">
    <text evidence="1 5">Belongs to the heat shock protein 90 family.</text>
</comment>
<feature type="region of interest" description="A; substrate-binding" evidence="5">
    <location>
        <begin position="1"/>
        <end position="339"/>
    </location>
</feature>
<dbReference type="Gene3D" id="1.20.120.790">
    <property type="entry name" value="Heat shock protein 90, C-terminal domain"/>
    <property type="match status" value="1"/>
</dbReference>
<accession>A0ABU0J169</accession>
<dbReference type="InterPro" id="IPR019805">
    <property type="entry name" value="Heat_shock_protein_90_CS"/>
</dbReference>
<evidence type="ECO:0000313" key="7">
    <source>
        <dbReference type="EMBL" id="MDQ0468008.1"/>
    </source>
</evidence>
<keyword evidence="3 5" id="KW-0067">ATP-binding</keyword>
<dbReference type="PRINTS" id="PR00775">
    <property type="entry name" value="HEATSHOCK90"/>
</dbReference>
<dbReference type="InterPro" id="IPR037196">
    <property type="entry name" value="HSP90_C"/>
</dbReference>
<evidence type="ECO:0000256" key="4">
    <source>
        <dbReference type="ARBA" id="ARBA00023186"/>
    </source>
</evidence>
<feature type="domain" description="Histidine kinase/HSP90-like ATPase" evidence="6">
    <location>
        <begin position="33"/>
        <end position="194"/>
    </location>
</feature>
<dbReference type="SUPFAM" id="SSF54211">
    <property type="entry name" value="Ribosomal protein S5 domain 2-like"/>
    <property type="match status" value="1"/>
</dbReference>
<evidence type="ECO:0000256" key="3">
    <source>
        <dbReference type="ARBA" id="ARBA00022840"/>
    </source>
</evidence>
<dbReference type="PANTHER" id="PTHR11528">
    <property type="entry name" value="HEAT SHOCK PROTEIN 90 FAMILY MEMBER"/>
    <property type="match status" value="1"/>
</dbReference>
<dbReference type="PROSITE" id="PS00298">
    <property type="entry name" value="HSP90"/>
    <property type="match status" value="1"/>
</dbReference>
<dbReference type="SMART" id="SM00387">
    <property type="entry name" value="HATPase_c"/>
    <property type="match status" value="1"/>
</dbReference>
<sequence length="634" mass="68938">MSVENQARAEESRAFEADVAKLLHLMVHSVYSDKDVFLRELISNAADACEKLRYEAIARPELTGEDPKPQIRIELDKDKGLVSIVDNGIGMSRDEMVDALGTIARSGTKAFMEQIEAARAAEAEGTQLIGQFGVGFYSSFMVADRVDVVSRRAGTDEATLWSSDGKGTYSIAPAALEDAPARGTRVTLHLMDDARDYAERFTVQRIVKAQSGHVPVPIVLVEAPGAEPAEIADGAALWTRPKAEIKPEEYADFYRSVAGQFDDPALTIHVRAEGRQEYTLLAFVPGSRPLDLFEPARKGRMKLYVRRVLITDEAEILPGYLRFVRGLIDSADLPLNVSREMIQESPILAAIRKAVTGRVLSELEKLAGSDAAAYEKIWDSFGAVLKEGLYEDFERRDALLGLARFKTTAAKGGWRSLKDYVAGHRENQTAIYYLAGEDAARLDASPHLEGFRARGIEVLLLSDPVDSFWVTSALGFDGKPFKSVTQGAADLAEIPLVDKPAEASPETTAAVAGFIGFVKQTLGEAVADVRASERLTDSAVCLVAPDHGPDRRLEKILAGAGRLDATQKPVLEVNPRHAVVTRLAAAREAGAEPAFVEDAARLLFDEARILDGEPPVDPRAFAERLARVMAKGLG</sequence>
<dbReference type="RefSeq" id="WP_307268492.1">
    <property type="nucleotide sequence ID" value="NZ_JAUSVX010000001.1"/>
</dbReference>
<gene>
    <name evidence="5" type="primary">htpG</name>
    <name evidence="7" type="ORF">QO011_001003</name>
</gene>
<evidence type="ECO:0000256" key="5">
    <source>
        <dbReference type="HAMAP-Rule" id="MF_00505"/>
    </source>
</evidence>
<comment type="caution">
    <text evidence="7">The sequence shown here is derived from an EMBL/GenBank/DDBJ whole genome shotgun (WGS) entry which is preliminary data.</text>
</comment>
<dbReference type="InterPro" id="IPR036890">
    <property type="entry name" value="HATPase_C_sf"/>
</dbReference>
<dbReference type="PIRSF" id="PIRSF002583">
    <property type="entry name" value="Hsp90"/>
    <property type="match status" value="1"/>
</dbReference>
<keyword evidence="8" id="KW-1185">Reference proteome</keyword>
<proteinExistence type="inferred from homology"/>
<evidence type="ECO:0000256" key="1">
    <source>
        <dbReference type="ARBA" id="ARBA00008239"/>
    </source>
</evidence>
<evidence type="ECO:0000256" key="2">
    <source>
        <dbReference type="ARBA" id="ARBA00022741"/>
    </source>
</evidence>
<dbReference type="Gene3D" id="3.30.565.10">
    <property type="entry name" value="Histidine kinase-like ATPase, C-terminal domain"/>
    <property type="match status" value="1"/>
</dbReference>
<dbReference type="InterPro" id="IPR020568">
    <property type="entry name" value="Ribosomal_Su5_D2-typ_SF"/>
</dbReference>
<reference evidence="7 8" key="1">
    <citation type="submission" date="2023-07" db="EMBL/GenBank/DDBJ databases">
        <title>Genomic Encyclopedia of Type Strains, Phase IV (KMG-IV): sequencing the most valuable type-strain genomes for metagenomic binning, comparative biology and taxonomic classification.</title>
        <authorList>
            <person name="Goeker M."/>
        </authorList>
    </citation>
    <scope>NUCLEOTIDE SEQUENCE [LARGE SCALE GENOMIC DNA]</scope>
    <source>
        <strain evidence="7 8">DSM 19619</strain>
    </source>
</reference>
<dbReference type="NCBIfam" id="NF003555">
    <property type="entry name" value="PRK05218.1"/>
    <property type="match status" value="1"/>
</dbReference>
<protein>
    <recommendedName>
        <fullName evidence="5">Chaperone protein HtpG</fullName>
    </recommendedName>
    <alternativeName>
        <fullName evidence="5">Heat shock protein HtpG</fullName>
    </alternativeName>
    <alternativeName>
        <fullName evidence="5">High temperature protein G</fullName>
    </alternativeName>
</protein>
<keyword evidence="5" id="KW-0346">Stress response</keyword>
<dbReference type="InterPro" id="IPR020575">
    <property type="entry name" value="Hsp90_N"/>
</dbReference>
<comment type="subunit">
    <text evidence="5">Homodimer.</text>
</comment>
<dbReference type="Pfam" id="PF00183">
    <property type="entry name" value="HSP90"/>
    <property type="match status" value="1"/>
</dbReference>
<dbReference type="Pfam" id="PF13589">
    <property type="entry name" value="HATPase_c_3"/>
    <property type="match status" value="1"/>
</dbReference>
<dbReference type="Gene3D" id="3.40.50.11260">
    <property type="match status" value="1"/>
</dbReference>
<dbReference type="EMBL" id="JAUSVX010000001">
    <property type="protein sequence ID" value="MDQ0468008.1"/>
    <property type="molecule type" value="Genomic_DNA"/>
</dbReference>
<name>A0ABU0J169_9HYPH</name>
<feature type="region of interest" description="B" evidence="5">
    <location>
        <begin position="340"/>
        <end position="555"/>
    </location>
</feature>
<dbReference type="CDD" id="cd16927">
    <property type="entry name" value="HATPase_Hsp90-like"/>
    <property type="match status" value="1"/>
</dbReference>
<comment type="function">
    <text evidence="5">Molecular chaperone. Has ATPase activity.</text>
</comment>
<evidence type="ECO:0000259" key="6">
    <source>
        <dbReference type="SMART" id="SM00387"/>
    </source>
</evidence>
<keyword evidence="5" id="KW-0963">Cytoplasm</keyword>
<comment type="subcellular location">
    <subcellularLocation>
        <location evidence="5">Cytoplasm</location>
    </subcellularLocation>
</comment>
<dbReference type="Gene3D" id="3.30.230.80">
    <property type="match status" value="1"/>
</dbReference>
<dbReference type="SUPFAM" id="SSF110942">
    <property type="entry name" value="HSP90 C-terminal domain"/>
    <property type="match status" value="1"/>
</dbReference>
<dbReference type="Proteomes" id="UP001242480">
    <property type="component" value="Unassembled WGS sequence"/>
</dbReference>
<dbReference type="HAMAP" id="MF_00505">
    <property type="entry name" value="HSP90"/>
    <property type="match status" value="1"/>
</dbReference>
<keyword evidence="2 5" id="KW-0547">Nucleotide-binding</keyword>
<keyword evidence="4 5" id="KW-0143">Chaperone</keyword>
<dbReference type="InterPro" id="IPR003594">
    <property type="entry name" value="HATPase_dom"/>
</dbReference>
<feature type="region of interest" description="C" evidence="5">
    <location>
        <begin position="556"/>
        <end position="634"/>
    </location>
</feature>
<dbReference type="SUPFAM" id="SSF55874">
    <property type="entry name" value="ATPase domain of HSP90 chaperone/DNA topoisomerase II/histidine kinase"/>
    <property type="match status" value="1"/>
</dbReference>
<organism evidence="7 8">
    <name type="scientific">Labrys wisconsinensis</name>
    <dbReference type="NCBI Taxonomy" id="425677"/>
    <lineage>
        <taxon>Bacteria</taxon>
        <taxon>Pseudomonadati</taxon>
        <taxon>Pseudomonadota</taxon>
        <taxon>Alphaproteobacteria</taxon>
        <taxon>Hyphomicrobiales</taxon>
        <taxon>Xanthobacteraceae</taxon>
        <taxon>Labrys</taxon>
    </lineage>
</organism>
<evidence type="ECO:0000313" key="8">
    <source>
        <dbReference type="Proteomes" id="UP001242480"/>
    </source>
</evidence>